<protein>
    <recommendedName>
        <fullName evidence="3">Tyr recombinase domain-containing protein</fullName>
    </recommendedName>
</protein>
<keyword evidence="2" id="KW-0233">DNA recombination</keyword>
<dbReference type="InterPro" id="IPR002104">
    <property type="entry name" value="Integrase_catalytic"/>
</dbReference>
<evidence type="ECO:0000313" key="4">
    <source>
        <dbReference type="EMBL" id="CAH1778491.1"/>
    </source>
</evidence>
<dbReference type="Proteomes" id="UP000749559">
    <property type="component" value="Unassembled WGS sequence"/>
</dbReference>
<evidence type="ECO:0000256" key="1">
    <source>
        <dbReference type="ARBA" id="ARBA00023125"/>
    </source>
</evidence>
<evidence type="ECO:0000256" key="2">
    <source>
        <dbReference type="ARBA" id="ARBA00023172"/>
    </source>
</evidence>
<dbReference type="Gene3D" id="1.10.150.130">
    <property type="match status" value="1"/>
</dbReference>
<dbReference type="PANTHER" id="PTHR34605:SF3">
    <property type="entry name" value="P CELL-TYPE AGGLUTINATION PROTEIN MAP4-LIKE-RELATED"/>
    <property type="match status" value="1"/>
</dbReference>
<feature type="non-terminal residue" evidence="4">
    <location>
        <position position="270"/>
    </location>
</feature>
<dbReference type="InterPro" id="IPR010998">
    <property type="entry name" value="Integrase_recombinase_N"/>
</dbReference>
<dbReference type="PROSITE" id="PS51898">
    <property type="entry name" value="TYR_RECOMBINASE"/>
    <property type="match status" value="1"/>
</dbReference>
<dbReference type="AlphaFoldDB" id="A0A8S4NBG3"/>
<dbReference type="GO" id="GO:0003677">
    <property type="term" value="F:DNA binding"/>
    <property type="evidence" value="ECO:0007669"/>
    <property type="project" value="UniProtKB-KW"/>
</dbReference>
<dbReference type="InterPro" id="IPR013762">
    <property type="entry name" value="Integrase-like_cat_sf"/>
</dbReference>
<dbReference type="SUPFAM" id="SSF47823">
    <property type="entry name" value="lambda integrase-like, N-terminal domain"/>
    <property type="match status" value="1"/>
</dbReference>
<dbReference type="GO" id="GO:0006310">
    <property type="term" value="P:DNA recombination"/>
    <property type="evidence" value="ECO:0007669"/>
    <property type="project" value="UniProtKB-KW"/>
</dbReference>
<accession>A0A8S4NBG3</accession>
<organism evidence="4 5">
    <name type="scientific">Owenia fusiformis</name>
    <name type="common">Polychaete worm</name>
    <dbReference type="NCBI Taxonomy" id="6347"/>
    <lineage>
        <taxon>Eukaryota</taxon>
        <taxon>Metazoa</taxon>
        <taxon>Spiralia</taxon>
        <taxon>Lophotrochozoa</taxon>
        <taxon>Annelida</taxon>
        <taxon>Polychaeta</taxon>
        <taxon>Sedentaria</taxon>
        <taxon>Canalipalpata</taxon>
        <taxon>Sabellida</taxon>
        <taxon>Oweniida</taxon>
        <taxon>Oweniidae</taxon>
        <taxon>Owenia</taxon>
    </lineage>
</organism>
<dbReference type="OrthoDB" id="6149526at2759"/>
<reference evidence="4" key="1">
    <citation type="submission" date="2022-03" db="EMBL/GenBank/DDBJ databases">
        <authorList>
            <person name="Martin C."/>
        </authorList>
    </citation>
    <scope>NUCLEOTIDE SEQUENCE</scope>
</reference>
<comment type="caution">
    <text evidence="4">The sequence shown here is derived from an EMBL/GenBank/DDBJ whole genome shotgun (WGS) entry which is preliminary data.</text>
</comment>
<proteinExistence type="predicted"/>
<keyword evidence="1" id="KW-0238">DNA-binding</keyword>
<dbReference type="InterPro" id="IPR011010">
    <property type="entry name" value="DNA_brk_join_enz"/>
</dbReference>
<keyword evidence="5" id="KW-1185">Reference proteome</keyword>
<evidence type="ECO:0000313" key="5">
    <source>
        <dbReference type="Proteomes" id="UP000749559"/>
    </source>
</evidence>
<dbReference type="EMBL" id="CAIIXF020000003">
    <property type="protein sequence ID" value="CAH1778491.1"/>
    <property type="molecule type" value="Genomic_DNA"/>
</dbReference>
<dbReference type="PANTHER" id="PTHR34605">
    <property type="entry name" value="PHAGE_INTEGRASE DOMAIN-CONTAINING PROTEIN"/>
    <property type="match status" value="1"/>
</dbReference>
<dbReference type="SUPFAM" id="SSF56349">
    <property type="entry name" value="DNA breaking-rejoining enzymes"/>
    <property type="match status" value="1"/>
</dbReference>
<evidence type="ECO:0000259" key="3">
    <source>
        <dbReference type="PROSITE" id="PS51898"/>
    </source>
</evidence>
<feature type="domain" description="Tyr recombinase" evidence="3">
    <location>
        <begin position="84"/>
        <end position="270"/>
    </location>
</feature>
<name>A0A8S4NBG3_OWEFU</name>
<sequence>YSAFHLKNEYTGQMFPISVQNLSNFIADLSLKNYAGSSIATIVSGLSFLHKILNKTDPANSFMVRKLIRGALAINPPQQTRMAITINTLSEMLRVLPSVTECKYDQDLFSALFSLSFHALLRVGEVTGAPGKNPNVITSENVKLGKTSISLTLHNFKHKKTTKPITLEIQSSNQKDVCPVHTLECYLSQRGTSNGPLFRNEDHSEITRSRVHKVMSESLEAAGFDSSSYNTHSFRIGGMNNAISNNVDLDTIQRWGRWSSQAAMNKYIRI</sequence>
<dbReference type="Gene3D" id="1.10.443.10">
    <property type="entry name" value="Intergrase catalytic core"/>
    <property type="match status" value="1"/>
</dbReference>
<gene>
    <name evidence="4" type="ORF">OFUS_LOCUS5400</name>
</gene>
<dbReference type="InterPro" id="IPR052925">
    <property type="entry name" value="Phage_Integrase-like_Recomb"/>
</dbReference>
<feature type="non-terminal residue" evidence="4">
    <location>
        <position position="1"/>
    </location>
</feature>
<dbReference type="GO" id="GO:0015074">
    <property type="term" value="P:DNA integration"/>
    <property type="evidence" value="ECO:0007669"/>
    <property type="project" value="InterPro"/>
</dbReference>